<evidence type="ECO:0000256" key="3">
    <source>
        <dbReference type="ARBA" id="ARBA00022840"/>
    </source>
</evidence>
<dbReference type="SMART" id="SM00382">
    <property type="entry name" value="AAA"/>
    <property type="match status" value="1"/>
</dbReference>
<protein>
    <submittedName>
        <fullName evidence="5">ABC transporter ATP-binding protein</fullName>
    </submittedName>
</protein>
<dbReference type="FunFam" id="3.40.50.300:FF:000421">
    <property type="entry name" value="Branched-chain amino acid ABC transporter ATP-binding protein"/>
    <property type="match status" value="1"/>
</dbReference>
<dbReference type="InterPro" id="IPR003439">
    <property type="entry name" value="ABC_transporter-like_ATP-bd"/>
</dbReference>
<organism evidence="5 6">
    <name type="scientific">Sinanaerobacter chloroacetimidivorans</name>
    <dbReference type="NCBI Taxonomy" id="2818044"/>
    <lineage>
        <taxon>Bacteria</taxon>
        <taxon>Bacillati</taxon>
        <taxon>Bacillota</taxon>
        <taxon>Clostridia</taxon>
        <taxon>Peptostreptococcales</taxon>
        <taxon>Anaerovoracaceae</taxon>
        <taxon>Sinanaerobacter</taxon>
    </lineage>
</organism>
<dbReference type="SUPFAM" id="SSF52540">
    <property type="entry name" value="P-loop containing nucleoside triphosphate hydrolases"/>
    <property type="match status" value="1"/>
</dbReference>
<evidence type="ECO:0000313" key="6">
    <source>
        <dbReference type="Proteomes" id="UP000675664"/>
    </source>
</evidence>
<name>A0A8J8B0G4_9FIRM</name>
<dbReference type="GO" id="GO:0015192">
    <property type="term" value="F:L-phenylalanine transmembrane transporter activity"/>
    <property type="evidence" value="ECO:0007669"/>
    <property type="project" value="TreeGrafter"/>
</dbReference>
<dbReference type="RefSeq" id="WP_227017708.1">
    <property type="nucleotide sequence ID" value="NZ_JAGSND010000003.1"/>
</dbReference>
<comment type="caution">
    <text evidence="5">The sequence shown here is derived from an EMBL/GenBank/DDBJ whole genome shotgun (WGS) entry which is preliminary data.</text>
</comment>
<dbReference type="GO" id="GO:0042941">
    <property type="term" value="P:D-alanine transmembrane transport"/>
    <property type="evidence" value="ECO:0007669"/>
    <property type="project" value="TreeGrafter"/>
</dbReference>
<dbReference type="CDD" id="cd03219">
    <property type="entry name" value="ABC_Mj1267_LivG_branched"/>
    <property type="match status" value="1"/>
</dbReference>
<dbReference type="PANTHER" id="PTHR45772">
    <property type="entry name" value="CONSERVED COMPONENT OF ABC TRANSPORTER FOR NATURAL AMINO ACIDS-RELATED"/>
    <property type="match status" value="1"/>
</dbReference>
<proteinExistence type="predicted"/>
<dbReference type="InterPro" id="IPR032823">
    <property type="entry name" value="BCA_ABC_TP_C"/>
</dbReference>
<reference evidence="5" key="1">
    <citation type="submission" date="2021-04" db="EMBL/GenBank/DDBJ databases">
        <title>Sinoanaerobacter chloroacetimidivorans sp. nov., an obligate anaerobic bacterium isolated from anaerobic sludge.</title>
        <authorList>
            <person name="Bao Y."/>
        </authorList>
    </citation>
    <scope>NUCLEOTIDE SEQUENCE</scope>
    <source>
        <strain evidence="5">BAD-6</strain>
    </source>
</reference>
<dbReference type="InterPro" id="IPR051120">
    <property type="entry name" value="ABC_AA/LPS_Transport"/>
</dbReference>
<sequence>MPELLTVNGLEKNFKGLKAVNGFSAKLSENQIYGLIGTNGAGKTTVINMLSGVLKPSAGSVFFRGIEITGERPDKIAKLGILRTYQNLRLFKKVSVLQNVMIGAQIDKSYSNIEAILGMTRFRQEERKLEEKALNMLELMGIEDYAKERADSLPYGAQRKLEIARILAASPKLLLLDEPAAGLNPQESLELVQRLKKIREEFELAILLIEHDMKVVMSLCEYIYAMAAGQIIAEGEPKVIREDPKVIEAYLGRAKKDA</sequence>
<dbReference type="GO" id="GO:0005524">
    <property type="term" value="F:ATP binding"/>
    <property type="evidence" value="ECO:0007669"/>
    <property type="project" value="UniProtKB-KW"/>
</dbReference>
<keyword evidence="6" id="KW-1185">Reference proteome</keyword>
<evidence type="ECO:0000256" key="2">
    <source>
        <dbReference type="ARBA" id="ARBA00022741"/>
    </source>
</evidence>
<dbReference type="AlphaFoldDB" id="A0A8J8B0G4"/>
<dbReference type="GO" id="GO:0016887">
    <property type="term" value="F:ATP hydrolysis activity"/>
    <property type="evidence" value="ECO:0007669"/>
    <property type="project" value="InterPro"/>
</dbReference>
<dbReference type="InterPro" id="IPR003593">
    <property type="entry name" value="AAA+_ATPase"/>
</dbReference>
<dbReference type="GO" id="GO:0005304">
    <property type="term" value="F:L-valine transmembrane transporter activity"/>
    <property type="evidence" value="ECO:0007669"/>
    <property type="project" value="TreeGrafter"/>
</dbReference>
<accession>A0A8J8B0G4</accession>
<dbReference type="GO" id="GO:1903806">
    <property type="term" value="P:L-isoleucine import across plasma membrane"/>
    <property type="evidence" value="ECO:0007669"/>
    <property type="project" value="TreeGrafter"/>
</dbReference>
<reference evidence="5" key="2">
    <citation type="submission" date="2021-04" db="EMBL/GenBank/DDBJ databases">
        <authorList>
            <person name="Liu J."/>
        </authorList>
    </citation>
    <scope>NUCLEOTIDE SEQUENCE</scope>
    <source>
        <strain evidence="5">BAD-6</strain>
    </source>
</reference>
<dbReference type="GO" id="GO:1903805">
    <property type="term" value="P:L-valine import across plasma membrane"/>
    <property type="evidence" value="ECO:0007669"/>
    <property type="project" value="TreeGrafter"/>
</dbReference>
<keyword evidence="3 5" id="KW-0067">ATP-binding</keyword>
<dbReference type="InterPro" id="IPR027417">
    <property type="entry name" value="P-loop_NTPase"/>
</dbReference>
<evidence type="ECO:0000313" key="5">
    <source>
        <dbReference type="EMBL" id="MBR0597578.1"/>
    </source>
</evidence>
<dbReference type="Gene3D" id="3.40.50.300">
    <property type="entry name" value="P-loop containing nucleotide triphosphate hydrolases"/>
    <property type="match status" value="1"/>
</dbReference>
<dbReference type="GO" id="GO:0015808">
    <property type="term" value="P:L-alanine transport"/>
    <property type="evidence" value="ECO:0007669"/>
    <property type="project" value="TreeGrafter"/>
</dbReference>
<dbReference type="Pfam" id="PF00005">
    <property type="entry name" value="ABC_tran"/>
    <property type="match status" value="1"/>
</dbReference>
<keyword evidence="1" id="KW-0813">Transport</keyword>
<keyword evidence="2" id="KW-0547">Nucleotide-binding</keyword>
<dbReference type="EMBL" id="JAGSND010000003">
    <property type="protein sequence ID" value="MBR0597578.1"/>
    <property type="molecule type" value="Genomic_DNA"/>
</dbReference>
<feature type="domain" description="ABC transporter" evidence="4">
    <location>
        <begin position="5"/>
        <end position="253"/>
    </location>
</feature>
<dbReference type="GO" id="GO:0015188">
    <property type="term" value="F:L-isoleucine transmembrane transporter activity"/>
    <property type="evidence" value="ECO:0007669"/>
    <property type="project" value="TreeGrafter"/>
</dbReference>
<dbReference type="GO" id="GO:0005886">
    <property type="term" value="C:plasma membrane"/>
    <property type="evidence" value="ECO:0007669"/>
    <property type="project" value="TreeGrafter"/>
</dbReference>
<gene>
    <name evidence="5" type="ORF">KCX82_06825</name>
</gene>
<dbReference type="Proteomes" id="UP000675664">
    <property type="component" value="Unassembled WGS sequence"/>
</dbReference>
<dbReference type="PANTHER" id="PTHR45772:SF7">
    <property type="entry name" value="AMINO ACID ABC TRANSPORTER ATP-BINDING PROTEIN"/>
    <property type="match status" value="1"/>
</dbReference>
<dbReference type="Pfam" id="PF12399">
    <property type="entry name" value="BCA_ABC_TP_C"/>
    <property type="match status" value="1"/>
</dbReference>
<dbReference type="PROSITE" id="PS50893">
    <property type="entry name" value="ABC_TRANSPORTER_2"/>
    <property type="match status" value="1"/>
</dbReference>
<evidence type="ECO:0000256" key="1">
    <source>
        <dbReference type="ARBA" id="ARBA00022448"/>
    </source>
</evidence>
<evidence type="ECO:0000259" key="4">
    <source>
        <dbReference type="PROSITE" id="PS50893"/>
    </source>
</evidence>